<feature type="transmembrane region" description="Helical" evidence="9">
    <location>
        <begin position="58"/>
        <end position="75"/>
    </location>
</feature>
<dbReference type="InterPro" id="IPR004563">
    <property type="entry name" value="Apolipo_AcylTrfase"/>
</dbReference>
<comment type="subcellular location">
    <subcellularLocation>
        <location evidence="1 9">Cell membrane</location>
        <topology evidence="1 9">Multi-pass membrane protein</topology>
    </subcellularLocation>
</comment>
<feature type="transmembrane region" description="Helical" evidence="9">
    <location>
        <begin position="160"/>
        <end position="183"/>
    </location>
</feature>
<gene>
    <name evidence="9" type="primary">lnt</name>
    <name evidence="11" type="ORF">SAMN05421580_109216</name>
</gene>
<dbReference type="EC" id="2.3.1.269" evidence="9"/>
<keyword evidence="3 9" id="KW-1003">Cell membrane</keyword>
<dbReference type="CDD" id="cd07571">
    <property type="entry name" value="ALP_N-acyl_transferase"/>
    <property type="match status" value="1"/>
</dbReference>
<dbReference type="GO" id="GO:0042158">
    <property type="term" value="P:lipoprotein biosynthetic process"/>
    <property type="evidence" value="ECO:0007669"/>
    <property type="project" value="UniProtKB-UniRule"/>
</dbReference>
<dbReference type="PROSITE" id="PS50263">
    <property type="entry name" value="CN_HYDROLASE"/>
    <property type="match status" value="1"/>
</dbReference>
<comment type="function">
    <text evidence="9">Catalyzes the phospholipid dependent N-acylation of the N-terminal cysteine of apolipoprotein, the last step in lipoprotein maturation.</text>
</comment>
<feature type="transmembrane region" description="Helical" evidence="9">
    <location>
        <begin position="34"/>
        <end position="51"/>
    </location>
</feature>
<dbReference type="GO" id="GO:0016410">
    <property type="term" value="F:N-acyltransferase activity"/>
    <property type="evidence" value="ECO:0007669"/>
    <property type="project" value="UniProtKB-UniRule"/>
</dbReference>
<evidence type="ECO:0000256" key="6">
    <source>
        <dbReference type="ARBA" id="ARBA00022989"/>
    </source>
</evidence>
<dbReference type="AlphaFoldDB" id="A0A1N7PCQ1"/>
<dbReference type="STRING" id="453582.SAMN05421580_109216"/>
<evidence type="ECO:0000256" key="8">
    <source>
        <dbReference type="ARBA" id="ARBA00023315"/>
    </source>
</evidence>
<accession>A0A1N7PCQ1</accession>
<keyword evidence="12" id="KW-1185">Reference proteome</keyword>
<dbReference type="Proteomes" id="UP000186221">
    <property type="component" value="Unassembled WGS sequence"/>
</dbReference>
<comment type="catalytic activity">
    <reaction evidence="9">
        <text>N-terminal S-1,2-diacyl-sn-glyceryl-L-cysteinyl-[lipoprotein] + a glycerophospholipid = N-acyl-S-1,2-diacyl-sn-glyceryl-L-cysteinyl-[lipoprotein] + a 2-acyl-sn-glycero-3-phospholipid + H(+)</text>
        <dbReference type="Rhea" id="RHEA:48228"/>
        <dbReference type="Rhea" id="RHEA-COMP:14681"/>
        <dbReference type="Rhea" id="RHEA-COMP:14684"/>
        <dbReference type="ChEBI" id="CHEBI:15378"/>
        <dbReference type="ChEBI" id="CHEBI:136912"/>
        <dbReference type="ChEBI" id="CHEBI:140656"/>
        <dbReference type="ChEBI" id="CHEBI:140657"/>
        <dbReference type="ChEBI" id="CHEBI:140660"/>
        <dbReference type="EC" id="2.3.1.269"/>
    </reaction>
</comment>
<organism evidence="11 12">
    <name type="scientific">Rhodobacter aestuarii</name>
    <dbReference type="NCBI Taxonomy" id="453582"/>
    <lineage>
        <taxon>Bacteria</taxon>
        <taxon>Pseudomonadati</taxon>
        <taxon>Pseudomonadota</taxon>
        <taxon>Alphaproteobacteria</taxon>
        <taxon>Rhodobacterales</taxon>
        <taxon>Rhodobacter group</taxon>
        <taxon>Rhodobacter</taxon>
    </lineage>
</organism>
<dbReference type="EMBL" id="FTOG01000009">
    <property type="protein sequence ID" value="SIT08297.1"/>
    <property type="molecule type" value="Genomic_DNA"/>
</dbReference>
<keyword evidence="11" id="KW-0449">Lipoprotein</keyword>
<dbReference type="InterPro" id="IPR003010">
    <property type="entry name" value="C-N_Hydrolase"/>
</dbReference>
<evidence type="ECO:0000313" key="12">
    <source>
        <dbReference type="Proteomes" id="UP000186221"/>
    </source>
</evidence>
<feature type="transmembrane region" description="Helical" evidence="9">
    <location>
        <begin position="87"/>
        <end position="110"/>
    </location>
</feature>
<dbReference type="InterPro" id="IPR036526">
    <property type="entry name" value="C-N_Hydrolase_sf"/>
</dbReference>
<evidence type="ECO:0000256" key="2">
    <source>
        <dbReference type="ARBA" id="ARBA00010065"/>
    </source>
</evidence>
<feature type="transmembrane region" description="Helical" evidence="9">
    <location>
        <begin position="483"/>
        <end position="503"/>
    </location>
</feature>
<evidence type="ECO:0000256" key="4">
    <source>
        <dbReference type="ARBA" id="ARBA00022679"/>
    </source>
</evidence>
<dbReference type="GO" id="GO:0005886">
    <property type="term" value="C:plasma membrane"/>
    <property type="evidence" value="ECO:0007669"/>
    <property type="project" value="UniProtKB-SubCell"/>
</dbReference>
<feature type="transmembrane region" description="Helical" evidence="9">
    <location>
        <begin position="122"/>
        <end position="148"/>
    </location>
</feature>
<evidence type="ECO:0000256" key="7">
    <source>
        <dbReference type="ARBA" id="ARBA00023136"/>
    </source>
</evidence>
<comment type="pathway">
    <text evidence="9">Protein modification; lipoprotein biosynthesis (N-acyl transfer).</text>
</comment>
<keyword evidence="8 9" id="KW-0012">Acyltransferase</keyword>
<dbReference type="SUPFAM" id="SSF56317">
    <property type="entry name" value="Carbon-nitrogen hydrolase"/>
    <property type="match status" value="1"/>
</dbReference>
<evidence type="ECO:0000256" key="5">
    <source>
        <dbReference type="ARBA" id="ARBA00022692"/>
    </source>
</evidence>
<feature type="transmembrane region" description="Helical" evidence="9">
    <location>
        <begin position="9"/>
        <end position="28"/>
    </location>
</feature>
<feature type="transmembrane region" description="Helical" evidence="9">
    <location>
        <begin position="190"/>
        <end position="207"/>
    </location>
</feature>
<evidence type="ECO:0000256" key="1">
    <source>
        <dbReference type="ARBA" id="ARBA00004651"/>
    </source>
</evidence>
<proteinExistence type="inferred from homology"/>
<keyword evidence="5 9" id="KW-0812">Transmembrane</keyword>
<keyword evidence="6 9" id="KW-1133">Transmembrane helix</keyword>
<dbReference type="UniPathway" id="UPA00666"/>
<protein>
    <recommendedName>
        <fullName evidence="9">Apolipoprotein N-acyltransferase</fullName>
        <shortName evidence="9">ALP N-acyltransferase</shortName>
        <ecNumber evidence="9">2.3.1.269</ecNumber>
    </recommendedName>
</protein>
<dbReference type="Gene3D" id="3.60.110.10">
    <property type="entry name" value="Carbon-nitrogen hydrolase"/>
    <property type="match status" value="1"/>
</dbReference>
<comment type="similarity">
    <text evidence="2 9">Belongs to the CN hydrolase family. Apolipoprotein N-acyltransferase subfamily.</text>
</comment>
<sequence length="512" mass="55130">MRVPAGYNPIWRPLVWGLAALLGAGVAFGQAPFGHWWLALIALTFLFPLALRTAPFKAGLAAGMGYGLVTMFWIIDPFFVEPEIYGWMAPFALFFMASGVGVFWALGMGLGAKLGAGEPSRALGMVLGLFAADFARSYIFTGFPWVLFGHIWLDTPVAQWASVVGALGLGLLTLGIAAAPWLVPVPGKRWLADLVAAVVLGLLWWGGDARLKDPLPERETPINLRILQPNAPQDLKWDPDYAEEFFFRHLDLTAEPPAEGKPKPDLILWPETAVPFLLNRPGAGLEMVAEAAQGIPVALGIQRGEGMRYYNSLAVVGAGGTVSATYDKVHLVPFGEYIPFGDAFAKIGITAFAAQAGNGYSAGANRTLLDLGPLGVVQPLICYEAVFAHEIQGKNPRPDWLLQITNDAWFGTSSGPYQHLAQARFRSIEFGLPLARSANTGVSALIDARGRMVESLPMGEQGVIDAPLPPSATVTIYAGMGDYPFLEGLAIVALTLFATARFARVDRRKKQV</sequence>
<dbReference type="OrthoDB" id="9804277at2"/>
<dbReference type="RefSeq" id="WP_076485718.1">
    <property type="nucleotide sequence ID" value="NZ_FTOG01000009.1"/>
</dbReference>
<dbReference type="HAMAP" id="MF_01148">
    <property type="entry name" value="Lnt"/>
    <property type="match status" value="1"/>
</dbReference>
<dbReference type="NCBIfam" id="TIGR00546">
    <property type="entry name" value="lnt"/>
    <property type="match status" value="1"/>
</dbReference>
<evidence type="ECO:0000313" key="11">
    <source>
        <dbReference type="EMBL" id="SIT08297.1"/>
    </source>
</evidence>
<keyword evidence="7 9" id="KW-0472">Membrane</keyword>
<dbReference type="Pfam" id="PF00795">
    <property type="entry name" value="CN_hydrolase"/>
    <property type="match status" value="1"/>
</dbReference>
<evidence type="ECO:0000256" key="3">
    <source>
        <dbReference type="ARBA" id="ARBA00022475"/>
    </source>
</evidence>
<reference evidence="12" key="1">
    <citation type="submission" date="2017-01" db="EMBL/GenBank/DDBJ databases">
        <authorList>
            <person name="Varghese N."/>
            <person name="Submissions S."/>
        </authorList>
    </citation>
    <scope>NUCLEOTIDE SEQUENCE [LARGE SCALE GENOMIC DNA]</scope>
    <source>
        <strain evidence="12">DSM 19945</strain>
    </source>
</reference>
<evidence type="ECO:0000259" key="10">
    <source>
        <dbReference type="PROSITE" id="PS50263"/>
    </source>
</evidence>
<feature type="domain" description="CN hydrolase" evidence="10">
    <location>
        <begin position="227"/>
        <end position="470"/>
    </location>
</feature>
<evidence type="ECO:0000256" key="9">
    <source>
        <dbReference type="HAMAP-Rule" id="MF_01148"/>
    </source>
</evidence>
<dbReference type="Pfam" id="PF20154">
    <property type="entry name" value="LNT_N"/>
    <property type="match status" value="1"/>
</dbReference>
<dbReference type="PANTHER" id="PTHR38686:SF1">
    <property type="entry name" value="APOLIPOPROTEIN N-ACYLTRANSFERASE"/>
    <property type="match status" value="1"/>
</dbReference>
<dbReference type="InterPro" id="IPR045378">
    <property type="entry name" value="LNT_N"/>
</dbReference>
<keyword evidence="4 9" id="KW-0808">Transferase</keyword>
<name>A0A1N7PCQ1_9RHOB</name>
<dbReference type="PANTHER" id="PTHR38686">
    <property type="entry name" value="APOLIPOPROTEIN N-ACYLTRANSFERASE"/>
    <property type="match status" value="1"/>
</dbReference>